<reference evidence="2" key="1">
    <citation type="submission" date="2021-03" db="EMBL/GenBank/DDBJ databases">
        <title>Comamonas denitrificans.</title>
        <authorList>
            <person name="Finster K."/>
        </authorList>
    </citation>
    <scope>NUCLEOTIDE SEQUENCE</scope>
    <source>
        <strain evidence="2">MM2021_4</strain>
    </source>
</reference>
<feature type="domain" description="NadR/Ttd14 AAA" evidence="1">
    <location>
        <begin position="22"/>
        <end position="181"/>
    </location>
</feature>
<accession>A0A939GX50</accession>
<sequence>MVDGHGAKHRFAIAQGRAMKVVVLTGPESAGKSTLCSALAQRFQAPVVREYVREYMHGLGRETCLADVTPIAQVQWQREQAARALRPPLLLLDTHLLSNHQWSLALFGHSPAWIAQTLAQQHYDAVFLLSPEGLAWQADGLRCQPKVSERWAFHDALHHWLATHPHTSSTTTLVTGDWQQRYQQIEAALITLLAAPARPAPSTR</sequence>
<comment type="caution">
    <text evidence="2">The sequence shown here is derived from an EMBL/GenBank/DDBJ whole genome shotgun (WGS) entry which is preliminary data.</text>
</comment>
<keyword evidence="3" id="KW-1185">Reference proteome</keyword>
<name>A0A939GX50_9BURK</name>
<dbReference type="Gene3D" id="3.40.50.300">
    <property type="entry name" value="P-loop containing nucleotide triphosphate hydrolases"/>
    <property type="match status" value="1"/>
</dbReference>
<evidence type="ECO:0000313" key="2">
    <source>
        <dbReference type="EMBL" id="MBO1248946.1"/>
    </source>
</evidence>
<dbReference type="AlphaFoldDB" id="A0A939GX50"/>
<proteinExistence type="predicted"/>
<organism evidence="2 3">
    <name type="scientific">Comamonas denitrificans</name>
    <dbReference type="NCBI Taxonomy" id="117506"/>
    <lineage>
        <taxon>Bacteria</taxon>
        <taxon>Pseudomonadati</taxon>
        <taxon>Pseudomonadota</taxon>
        <taxon>Betaproteobacteria</taxon>
        <taxon>Burkholderiales</taxon>
        <taxon>Comamonadaceae</taxon>
        <taxon>Comamonas</taxon>
    </lineage>
</organism>
<dbReference type="Proteomes" id="UP000664731">
    <property type="component" value="Unassembled WGS sequence"/>
</dbReference>
<protein>
    <submittedName>
        <fullName evidence="2">AAA family ATPase</fullName>
    </submittedName>
</protein>
<dbReference type="InterPro" id="IPR027417">
    <property type="entry name" value="P-loop_NTPase"/>
</dbReference>
<dbReference type="InterPro" id="IPR052735">
    <property type="entry name" value="NAD_biosynth-regulator"/>
</dbReference>
<evidence type="ECO:0000259" key="1">
    <source>
        <dbReference type="Pfam" id="PF13521"/>
    </source>
</evidence>
<dbReference type="InterPro" id="IPR038727">
    <property type="entry name" value="NadR/Ttd14_AAA_dom"/>
</dbReference>
<dbReference type="RefSeq" id="WP_207574490.1">
    <property type="nucleotide sequence ID" value="NZ_JAFNME010000005.1"/>
</dbReference>
<dbReference type="SUPFAM" id="SSF52540">
    <property type="entry name" value="P-loop containing nucleoside triphosphate hydrolases"/>
    <property type="match status" value="1"/>
</dbReference>
<dbReference type="PANTHER" id="PTHR37512:SF1">
    <property type="entry name" value="NADR_TTD14 AAA DOMAIN-CONTAINING PROTEIN"/>
    <property type="match status" value="1"/>
</dbReference>
<gene>
    <name evidence="2" type="ORF">J1777_03710</name>
</gene>
<dbReference type="EMBL" id="JAFNME010000005">
    <property type="protein sequence ID" value="MBO1248946.1"/>
    <property type="molecule type" value="Genomic_DNA"/>
</dbReference>
<evidence type="ECO:0000313" key="3">
    <source>
        <dbReference type="Proteomes" id="UP000664731"/>
    </source>
</evidence>
<dbReference type="PANTHER" id="PTHR37512">
    <property type="entry name" value="TRIFUNCTIONAL NAD BIOSYNTHESIS/REGULATOR PROTEIN NADR"/>
    <property type="match status" value="1"/>
</dbReference>
<dbReference type="Pfam" id="PF13521">
    <property type="entry name" value="AAA_28"/>
    <property type="match status" value="1"/>
</dbReference>